<name>A0A0C9U332_SPHS4</name>
<dbReference type="OrthoDB" id="2799149at2759"/>
<dbReference type="Proteomes" id="UP000054279">
    <property type="component" value="Unassembled WGS sequence"/>
</dbReference>
<dbReference type="AlphaFoldDB" id="A0A0C9U332"/>
<reference evidence="2 3" key="1">
    <citation type="submission" date="2014-06" db="EMBL/GenBank/DDBJ databases">
        <title>Evolutionary Origins and Diversification of the Mycorrhizal Mutualists.</title>
        <authorList>
            <consortium name="DOE Joint Genome Institute"/>
            <consortium name="Mycorrhizal Genomics Consortium"/>
            <person name="Kohler A."/>
            <person name="Kuo A."/>
            <person name="Nagy L.G."/>
            <person name="Floudas D."/>
            <person name="Copeland A."/>
            <person name="Barry K.W."/>
            <person name="Cichocki N."/>
            <person name="Veneault-Fourrey C."/>
            <person name="LaButti K."/>
            <person name="Lindquist E.A."/>
            <person name="Lipzen A."/>
            <person name="Lundell T."/>
            <person name="Morin E."/>
            <person name="Murat C."/>
            <person name="Riley R."/>
            <person name="Ohm R."/>
            <person name="Sun H."/>
            <person name="Tunlid A."/>
            <person name="Henrissat B."/>
            <person name="Grigoriev I.V."/>
            <person name="Hibbett D.S."/>
            <person name="Martin F."/>
        </authorList>
    </citation>
    <scope>NUCLEOTIDE SEQUENCE [LARGE SCALE GENOMIC DNA]</scope>
    <source>
        <strain evidence="2 3">SS14</strain>
    </source>
</reference>
<evidence type="ECO:0000256" key="1">
    <source>
        <dbReference type="SAM" id="MobiDB-lite"/>
    </source>
</evidence>
<keyword evidence="3" id="KW-1185">Reference proteome</keyword>
<organism evidence="2 3">
    <name type="scientific">Sphaerobolus stellatus (strain SS14)</name>
    <dbReference type="NCBI Taxonomy" id="990650"/>
    <lineage>
        <taxon>Eukaryota</taxon>
        <taxon>Fungi</taxon>
        <taxon>Dikarya</taxon>
        <taxon>Basidiomycota</taxon>
        <taxon>Agaricomycotina</taxon>
        <taxon>Agaricomycetes</taxon>
        <taxon>Phallomycetidae</taxon>
        <taxon>Geastrales</taxon>
        <taxon>Sphaerobolaceae</taxon>
        <taxon>Sphaerobolus</taxon>
    </lineage>
</organism>
<proteinExistence type="predicted"/>
<dbReference type="HOGENOM" id="CLU_2279290_0_0_1"/>
<feature type="region of interest" description="Disordered" evidence="1">
    <location>
        <begin position="69"/>
        <end position="102"/>
    </location>
</feature>
<dbReference type="EMBL" id="KN837665">
    <property type="protein sequence ID" value="KIJ23467.1"/>
    <property type="molecule type" value="Genomic_DNA"/>
</dbReference>
<accession>A0A0C9U332</accession>
<sequence length="102" mass="11885">MDSNNARPEKSFLVKASIKLGPPPTYYGEQNLEKFEGWVASPLWYMKMYNLPDHEDEEDEVIEEEVHLEEAQTDWEDPAEAEPKYEFNKDYEPSSAIEEVAV</sequence>
<feature type="compositionally biased region" description="Basic and acidic residues" evidence="1">
    <location>
        <begin position="81"/>
        <end position="92"/>
    </location>
</feature>
<evidence type="ECO:0000313" key="3">
    <source>
        <dbReference type="Proteomes" id="UP000054279"/>
    </source>
</evidence>
<feature type="compositionally biased region" description="Acidic residues" evidence="1">
    <location>
        <begin position="71"/>
        <end position="80"/>
    </location>
</feature>
<evidence type="ECO:0000313" key="2">
    <source>
        <dbReference type="EMBL" id="KIJ23467.1"/>
    </source>
</evidence>
<protein>
    <submittedName>
        <fullName evidence="2">Uncharacterized protein</fullName>
    </submittedName>
</protein>
<gene>
    <name evidence="2" type="ORF">M422DRAFT_275943</name>
</gene>